<accession>A0ABS7XBB2</accession>
<evidence type="ECO:0000313" key="2">
    <source>
        <dbReference type="EMBL" id="MBZ9612849.1"/>
    </source>
</evidence>
<keyword evidence="3" id="KW-1185">Reference proteome</keyword>
<sequence>MQLRRLQFVYGLAGLALSGAVGAQNYVTQFNYDARGRLVKVGDDSGKEIVYALDEAGNRTAVIDSTVTPDVTSFNAPTSVAKGALATVSWTSVNTTHCTLAIFGDTSGYEYLPRSGSQSVRIYQPTGVSVKCYAGEQFDSAGKIIGISGGGPID</sequence>
<gene>
    <name evidence="2" type="ORF">I4W93_014750</name>
</gene>
<evidence type="ECO:0000313" key="3">
    <source>
        <dbReference type="Proteomes" id="UP000663814"/>
    </source>
</evidence>
<dbReference type="InterPro" id="IPR031325">
    <property type="entry name" value="RHS_repeat"/>
</dbReference>
<proteinExistence type="predicted"/>
<reference evidence="2 3" key="2">
    <citation type="submission" date="2021-08" db="EMBL/GenBank/DDBJ databases">
        <title>Rheinheimera aquimaris sp. nov., isolated from seawater of the East Sea in Korea.</title>
        <authorList>
            <person name="Kim K.H."/>
            <person name="Wenting R."/>
            <person name="Kim K.R."/>
            <person name="Jeon C.O."/>
        </authorList>
    </citation>
    <scope>NUCLEOTIDE SEQUENCE [LARGE SCALE GENOMIC DNA]</scope>
    <source>
        <strain evidence="2 3">MA-13</strain>
    </source>
</reference>
<comment type="caution">
    <text evidence="2">The sequence shown here is derived from an EMBL/GenBank/DDBJ whole genome shotgun (WGS) entry which is preliminary data.</text>
</comment>
<keyword evidence="1" id="KW-0732">Signal</keyword>
<dbReference type="InterPro" id="IPR006530">
    <property type="entry name" value="YD"/>
</dbReference>
<feature type="chain" id="PRO_5045094331" evidence="1">
    <location>
        <begin position="24"/>
        <end position="154"/>
    </location>
</feature>
<dbReference type="NCBIfam" id="TIGR01643">
    <property type="entry name" value="YD_repeat_2x"/>
    <property type="match status" value="1"/>
</dbReference>
<name>A0ABS7XBB2_9GAMM</name>
<organism evidence="2 3">
    <name type="scientific">Rheinheimera maricola</name>
    <dbReference type="NCBI Taxonomy" id="2793282"/>
    <lineage>
        <taxon>Bacteria</taxon>
        <taxon>Pseudomonadati</taxon>
        <taxon>Pseudomonadota</taxon>
        <taxon>Gammaproteobacteria</taxon>
        <taxon>Chromatiales</taxon>
        <taxon>Chromatiaceae</taxon>
        <taxon>Rheinheimera</taxon>
    </lineage>
</organism>
<evidence type="ECO:0000256" key="1">
    <source>
        <dbReference type="SAM" id="SignalP"/>
    </source>
</evidence>
<reference evidence="2 3" key="1">
    <citation type="submission" date="2020-12" db="EMBL/GenBank/DDBJ databases">
        <authorList>
            <person name="Ruan W."/>
            <person name="Khan S.A."/>
            <person name="Jeon C.O."/>
        </authorList>
    </citation>
    <scope>NUCLEOTIDE SEQUENCE [LARGE SCALE GENOMIC DNA]</scope>
    <source>
        <strain evidence="2 3">MA-13</strain>
    </source>
</reference>
<dbReference type="Pfam" id="PF05593">
    <property type="entry name" value="RHS_repeat"/>
    <property type="match status" value="1"/>
</dbReference>
<dbReference type="EMBL" id="JAERPS020000005">
    <property type="protein sequence ID" value="MBZ9612849.1"/>
    <property type="molecule type" value="Genomic_DNA"/>
</dbReference>
<protein>
    <submittedName>
        <fullName evidence="2">RHS repeat protein</fullName>
    </submittedName>
</protein>
<dbReference type="RefSeq" id="WP_205312328.1">
    <property type="nucleotide sequence ID" value="NZ_JAERPS020000005.1"/>
</dbReference>
<dbReference type="Gene3D" id="2.180.10.10">
    <property type="entry name" value="RHS repeat-associated core"/>
    <property type="match status" value="1"/>
</dbReference>
<dbReference type="Proteomes" id="UP000663814">
    <property type="component" value="Unassembled WGS sequence"/>
</dbReference>
<feature type="signal peptide" evidence="1">
    <location>
        <begin position="1"/>
        <end position="23"/>
    </location>
</feature>